<comment type="function">
    <text evidence="9">Part of the tripartite ATP-independent periplasmic (TRAP) transport system.</text>
</comment>
<reference evidence="12" key="1">
    <citation type="journal article" date="2019" name="Int. J. Syst. Evol. Microbiol.">
        <title>The Global Catalogue of Microorganisms (GCM) 10K type strain sequencing project: providing services to taxonomists for standard genome sequencing and annotation.</title>
        <authorList>
            <consortium name="The Broad Institute Genomics Platform"/>
            <consortium name="The Broad Institute Genome Sequencing Center for Infectious Disease"/>
            <person name="Wu L."/>
            <person name="Ma J."/>
        </authorList>
    </citation>
    <scope>NUCLEOTIDE SEQUENCE [LARGE SCALE GENOMIC DNA]</scope>
    <source>
        <strain evidence="12">CGMCC 1.12371</strain>
    </source>
</reference>
<dbReference type="RefSeq" id="WP_382222060.1">
    <property type="nucleotide sequence ID" value="NZ_JBHTCA010000005.1"/>
</dbReference>
<evidence type="ECO:0000256" key="6">
    <source>
        <dbReference type="ARBA" id="ARBA00022989"/>
    </source>
</evidence>
<comment type="subunit">
    <text evidence="9">The complex comprises the extracytoplasmic solute receptor protein and the two transmembrane proteins.</text>
</comment>
<keyword evidence="4 9" id="KW-0997">Cell inner membrane</keyword>
<dbReference type="InterPro" id="IPR055348">
    <property type="entry name" value="DctQ"/>
</dbReference>
<dbReference type="Pfam" id="PF04290">
    <property type="entry name" value="DctQ"/>
    <property type="match status" value="1"/>
</dbReference>
<keyword evidence="6 9" id="KW-1133">Transmembrane helix</keyword>
<keyword evidence="5 9" id="KW-0812">Transmembrane</keyword>
<dbReference type="PANTHER" id="PTHR35011:SF10">
    <property type="entry name" value="TRAP TRANSPORTER SMALL PERMEASE PROTEIN"/>
    <property type="match status" value="1"/>
</dbReference>
<evidence type="ECO:0000313" key="11">
    <source>
        <dbReference type="EMBL" id="MFC7408989.1"/>
    </source>
</evidence>
<comment type="subcellular location">
    <subcellularLocation>
        <location evidence="1 9">Cell inner membrane</location>
        <topology evidence="1 9">Multi-pass membrane protein</topology>
    </subcellularLocation>
</comment>
<dbReference type="EMBL" id="JBHTCA010000005">
    <property type="protein sequence ID" value="MFC7408989.1"/>
    <property type="molecule type" value="Genomic_DNA"/>
</dbReference>
<evidence type="ECO:0000259" key="10">
    <source>
        <dbReference type="Pfam" id="PF04290"/>
    </source>
</evidence>
<evidence type="ECO:0000256" key="3">
    <source>
        <dbReference type="ARBA" id="ARBA00022475"/>
    </source>
</evidence>
<keyword evidence="2 9" id="KW-0813">Transport</keyword>
<feature type="domain" description="Tripartite ATP-independent periplasmic transporters DctQ component" evidence="10">
    <location>
        <begin position="20"/>
        <end position="148"/>
    </location>
</feature>
<dbReference type="Proteomes" id="UP001596501">
    <property type="component" value="Unassembled WGS sequence"/>
</dbReference>
<protein>
    <recommendedName>
        <fullName evidence="9">TRAP transporter small permease protein</fullName>
    </recommendedName>
</protein>
<evidence type="ECO:0000256" key="7">
    <source>
        <dbReference type="ARBA" id="ARBA00023136"/>
    </source>
</evidence>
<keyword evidence="12" id="KW-1185">Reference proteome</keyword>
<comment type="caution">
    <text evidence="11">The sequence shown here is derived from an EMBL/GenBank/DDBJ whole genome shotgun (WGS) entry which is preliminary data.</text>
</comment>
<accession>A0ABW2QIM4</accession>
<proteinExistence type="inferred from homology"/>
<evidence type="ECO:0000313" key="12">
    <source>
        <dbReference type="Proteomes" id="UP001596501"/>
    </source>
</evidence>
<comment type="similarity">
    <text evidence="8 9">Belongs to the TRAP transporter small permease family.</text>
</comment>
<organism evidence="11 12">
    <name type="scientific">Hydrogenophaga atypica</name>
    <dbReference type="NCBI Taxonomy" id="249409"/>
    <lineage>
        <taxon>Bacteria</taxon>
        <taxon>Pseudomonadati</taxon>
        <taxon>Pseudomonadota</taxon>
        <taxon>Betaproteobacteria</taxon>
        <taxon>Burkholderiales</taxon>
        <taxon>Comamonadaceae</taxon>
        <taxon>Hydrogenophaga</taxon>
    </lineage>
</organism>
<evidence type="ECO:0000256" key="5">
    <source>
        <dbReference type="ARBA" id="ARBA00022692"/>
    </source>
</evidence>
<feature type="transmembrane region" description="Helical" evidence="9">
    <location>
        <begin position="120"/>
        <end position="144"/>
    </location>
</feature>
<evidence type="ECO:0000256" key="1">
    <source>
        <dbReference type="ARBA" id="ARBA00004429"/>
    </source>
</evidence>
<evidence type="ECO:0000256" key="4">
    <source>
        <dbReference type="ARBA" id="ARBA00022519"/>
    </source>
</evidence>
<dbReference type="PANTHER" id="PTHR35011">
    <property type="entry name" value="2,3-DIKETO-L-GULONATE TRAP TRANSPORTER SMALL PERMEASE PROTEIN YIAM"/>
    <property type="match status" value="1"/>
</dbReference>
<keyword evidence="3" id="KW-1003">Cell membrane</keyword>
<feature type="transmembrane region" description="Helical" evidence="9">
    <location>
        <begin position="90"/>
        <end position="108"/>
    </location>
</feature>
<evidence type="ECO:0000256" key="8">
    <source>
        <dbReference type="ARBA" id="ARBA00038436"/>
    </source>
</evidence>
<evidence type="ECO:0000256" key="2">
    <source>
        <dbReference type="ARBA" id="ARBA00022448"/>
    </source>
</evidence>
<evidence type="ECO:0000256" key="9">
    <source>
        <dbReference type="RuleBase" id="RU369079"/>
    </source>
</evidence>
<feature type="transmembrane region" description="Helical" evidence="9">
    <location>
        <begin position="12"/>
        <end position="34"/>
    </location>
</feature>
<keyword evidence="7 9" id="KW-0472">Membrane</keyword>
<gene>
    <name evidence="11" type="ORF">ACFQPB_08965</name>
</gene>
<dbReference type="InterPro" id="IPR007387">
    <property type="entry name" value="TRAP_DctQ"/>
</dbReference>
<sequence>MHKLIALWEGWAAYVLLPALALLVTADVSLRYVFNAPLAWGTDVKELLLLLVMTVGLAGTSWADEHIRVTLVEERLSPALQRGFTMLRRLLTATLLALLAWAMAVLALDMREFGERAEFVAIPFWPLAALAATSALLAAVVEVVRLAQKGGR</sequence>
<comment type="caution">
    <text evidence="9">Lacks conserved residue(s) required for the propagation of feature annotation.</text>
</comment>
<name>A0ABW2QIM4_9BURK</name>